<proteinExistence type="predicted"/>
<reference evidence="1 2" key="1">
    <citation type="submission" date="2020-08" db="EMBL/GenBank/DDBJ databases">
        <title>Bridging the membrane lipid divide: bacteria of the FCB group superphylum have the potential to synthesize archaeal ether lipids.</title>
        <authorList>
            <person name="Villanueva L."/>
            <person name="Von Meijenfeldt F.A.B."/>
            <person name="Westbye A.B."/>
            <person name="Yadav S."/>
            <person name="Hopmans E.C."/>
            <person name="Dutilh B.E."/>
            <person name="Sinninghe Damste J.S."/>
        </authorList>
    </citation>
    <scope>NUCLEOTIDE SEQUENCE [LARGE SCALE GENOMIC DNA]</scope>
    <source>
        <strain evidence="1">NIOZ-UU17</strain>
    </source>
</reference>
<gene>
    <name evidence="1" type="ORF">H8D96_08435</name>
</gene>
<sequence length="165" mass="18571">MPEKKWVFDAVALSNFLLSDSVFILEKRYRSRSVINWQVYDEISAGMSEYPGLKQIDKLIEEENFSLVTLSRTEHKHFLDLIGHLGKGEASCIAFAKENNATVVTDDRTARKRCSLVKISVTGTVGILKASLLDGQITLTQANEYLHKMIEAGFYSPVRNMADII</sequence>
<name>A0A8J6NYQ4_9BACT</name>
<dbReference type="InterPro" id="IPR021799">
    <property type="entry name" value="PIN-like_prokaryotic"/>
</dbReference>
<accession>A0A8J6NYQ4</accession>
<dbReference type="PANTHER" id="PTHR39550:SF1">
    <property type="entry name" value="SLL0658 PROTEIN"/>
    <property type="match status" value="1"/>
</dbReference>
<dbReference type="Pfam" id="PF11848">
    <property type="entry name" value="DUF3368"/>
    <property type="match status" value="1"/>
</dbReference>
<comment type="caution">
    <text evidence="1">The sequence shown here is derived from an EMBL/GenBank/DDBJ whole genome shotgun (WGS) entry which is preliminary data.</text>
</comment>
<organism evidence="1 2">
    <name type="scientific">Candidatus Desulfatibia vada</name>
    <dbReference type="NCBI Taxonomy" id="2841696"/>
    <lineage>
        <taxon>Bacteria</taxon>
        <taxon>Pseudomonadati</taxon>
        <taxon>Thermodesulfobacteriota</taxon>
        <taxon>Desulfobacteria</taxon>
        <taxon>Desulfobacterales</taxon>
        <taxon>Desulfobacterales incertae sedis</taxon>
        <taxon>Candidatus Desulfatibia</taxon>
    </lineage>
</organism>
<evidence type="ECO:0008006" key="3">
    <source>
        <dbReference type="Google" id="ProtNLM"/>
    </source>
</evidence>
<protein>
    <recommendedName>
        <fullName evidence="3">DUF3368 domain-containing protein</fullName>
    </recommendedName>
</protein>
<dbReference type="AlphaFoldDB" id="A0A8J6NYQ4"/>
<dbReference type="InterPro" id="IPR029060">
    <property type="entry name" value="PIN-like_dom_sf"/>
</dbReference>
<evidence type="ECO:0000313" key="1">
    <source>
        <dbReference type="EMBL" id="MBC8431935.1"/>
    </source>
</evidence>
<dbReference type="SUPFAM" id="SSF88723">
    <property type="entry name" value="PIN domain-like"/>
    <property type="match status" value="1"/>
</dbReference>
<dbReference type="EMBL" id="JACNIG010000193">
    <property type="protein sequence ID" value="MBC8431935.1"/>
    <property type="molecule type" value="Genomic_DNA"/>
</dbReference>
<dbReference type="Proteomes" id="UP000605201">
    <property type="component" value="Unassembled WGS sequence"/>
</dbReference>
<evidence type="ECO:0000313" key="2">
    <source>
        <dbReference type="Proteomes" id="UP000605201"/>
    </source>
</evidence>
<dbReference type="PANTHER" id="PTHR39550">
    <property type="entry name" value="SLL0658 PROTEIN"/>
    <property type="match status" value="1"/>
</dbReference>